<feature type="transmembrane region" description="Helical" evidence="1">
    <location>
        <begin position="54"/>
        <end position="87"/>
    </location>
</feature>
<evidence type="ECO:0000313" key="3">
    <source>
        <dbReference type="Proteomes" id="UP001519305"/>
    </source>
</evidence>
<keyword evidence="3" id="KW-1185">Reference proteome</keyword>
<reference evidence="2 3" key="1">
    <citation type="submission" date="2021-03" db="EMBL/GenBank/DDBJ databases">
        <title>Sequencing the genomes of 1000 actinobacteria strains.</title>
        <authorList>
            <person name="Klenk H.-P."/>
        </authorList>
    </citation>
    <scope>NUCLEOTIDE SEQUENCE [LARGE SCALE GENOMIC DNA]</scope>
    <source>
        <strain evidence="2 3">DSM 44506</strain>
    </source>
</reference>
<keyword evidence="1" id="KW-1133">Transmembrane helix</keyword>
<accession>A0ABS4UAU2</accession>
<evidence type="ECO:0008006" key="4">
    <source>
        <dbReference type="Google" id="ProtNLM"/>
    </source>
</evidence>
<evidence type="ECO:0000313" key="2">
    <source>
        <dbReference type="EMBL" id="MBP2333672.1"/>
    </source>
</evidence>
<keyword evidence="1" id="KW-0812">Transmembrane</keyword>
<dbReference type="EMBL" id="JAGINY010000001">
    <property type="protein sequence ID" value="MBP2333672.1"/>
    <property type="molecule type" value="Genomic_DNA"/>
</dbReference>
<protein>
    <recommendedName>
        <fullName evidence="4">DUF2516 family protein</fullName>
    </recommendedName>
</protein>
<dbReference type="InterPro" id="IPR019662">
    <property type="entry name" value="DUF2516"/>
</dbReference>
<comment type="caution">
    <text evidence="2">The sequence shown here is derived from an EMBL/GenBank/DDBJ whole genome shotgun (WGS) entry which is preliminary data.</text>
</comment>
<feature type="transmembrane region" description="Helical" evidence="1">
    <location>
        <begin position="12"/>
        <end position="34"/>
    </location>
</feature>
<proteinExistence type="predicted"/>
<gene>
    <name evidence="2" type="ORF">JOF33_002371</name>
</gene>
<keyword evidence="1" id="KW-0472">Membrane</keyword>
<dbReference type="Proteomes" id="UP001519305">
    <property type="component" value="Unassembled WGS sequence"/>
</dbReference>
<evidence type="ECO:0000256" key="1">
    <source>
        <dbReference type="SAM" id="Phobius"/>
    </source>
</evidence>
<dbReference type="Pfam" id="PF10724">
    <property type="entry name" value="DUF2516"/>
    <property type="match status" value="1"/>
</dbReference>
<name>A0ABS4UAU2_9CORY</name>
<organism evidence="2 3">
    <name type="scientific">Corynebacterium freneyi</name>
    <dbReference type="NCBI Taxonomy" id="134034"/>
    <lineage>
        <taxon>Bacteria</taxon>
        <taxon>Bacillati</taxon>
        <taxon>Actinomycetota</taxon>
        <taxon>Actinomycetes</taxon>
        <taxon>Mycobacteriales</taxon>
        <taxon>Corynebacteriaceae</taxon>
        <taxon>Corynebacterium</taxon>
    </lineage>
</organism>
<dbReference type="RefSeq" id="WP_224371139.1">
    <property type="nucleotide sequence ID" value="NZ_CP047357.1"/>
</dbReference>
<sequence>MIIEIYNWIEIIFRIGLPMLVAVAAIIGLIMVLTTRADAFDAADRKSKGVWAGLLGGSAVFLAFPMIGWMMLGIPIIAAMVITGIYWLDVRPQIRGILDNAQGSW</sequence>